<name>A0A6A9QMG8_SULME</name>
<dbReference type="EMBL" id="WGGD01000005">
    <property type="protein sequence ID" value="MUN29734.1"/>
    <property type="molecule type" value="Genomic_DNA"/>
</dbReference>
<comment type="caution">
    <text evidence="1">The sequence shown here is derived from an EMBL/GenBank/DDBJ whole genome shotgun (WGS) entry which is preliminary data.</text>
</comment>
<dbReference type="Proteomes" id="UP000470772">
    <property type="component" value="Unassembled WGS sequence"/>
</dbReference>
<dbReference type="RefSeq" id="WP_156017411.1">
    <property type="nucleotide sequence ID" value="NZ_WGGD01000005.1"/>
</dbReference>
<dbReference type="AlphaFoldDB" id="A0A6A9QMG8"/>
<sequence>MKRTIFFSLFLLVFVLVGVMGITNAAVPIRTPGLGGGGNPGYFKYTEQINLTQPTTETTFTSYPGEDLDSLSWLCPGYVSGTELQILSATEYTQNNASLSISSSATAVNVTFTNGGDGGADSKYGGIGYGGYIPATIVALKLSASPLINVSKDESDEIVTHVGS</sequence>
<protein>
    <submittedName>
        <fullName evidence="1">Uncharacterized protein</fullName>
    </submittedName>
</protein>
<keyword evidence="2" id="KW-1185">Reference proteome</keyword>
<reference evidence="1 2" key="1">
    <citation type="submission" date="2019-10" db="EMBL/GenBank/DDBJ databases">
        <title>Sequencing and Assembly of Multiple Reported Metal-Biooxidizing Members of the Extremely Thermoacidophilic Archaeal Family Sulfolobaceae.</title>
        <authorList>
            <person name="Counts J.A."/>
            <person name="Kelly R.M."/>
        </authorList>
    </citation>
    <scope>NUCLEOTIDE SEQUENCE [LARGE SCALE GENOMIC DNA]</scope>
    <source>
        <strain evidence="1 2">DSM 6482</strain>
    </source>
</reference>
<evidence type="ECO:0000313" key="1">
    <source>
        <dbReference type="EMBL" id="MUN29734.1"/>
    </source>
</evidence>
<accession>A0A6A9QMG8</accession>
<proteinExistence type="predicted"/>
<gene>
    <name evidence="1" type="ORF">GC250_09865</name>
</gene>
<evidence type="ECO:0000313" key="2">
    <source>
        <dbReference type="Proteomes" id="UP000470772"/>
    </source>
</evidence>
<organism evidence="1 2">
    <name type="scientific">Sulfuracidifex metallicus DSM 6482 = JCM 9184</name>
    <dbReference type="NCBI Taxonomy" id="523847"/>
    <lineage>
        <taxon>Archaea</taxon>
        <taxon>Thermoproteota</taxon>
        <taxon>Thermoprotei</taxon>
        <taxon>Sulfolobales</taxon>
        <taxon>Sulfolobaceae</taxon>
        <taxon>Sulfuracidifex</taxon>
    </lineage>
</organism>